<dbReference type="Proteomes" id="UP000616885">
    <property type="component" value="Unassembled WGS sequence"/>
</dbReference>
<gene>
    <name evidence="2" type="ORF">IM811_012765</name>
</gene>
<evidence type="ECO:0000259" key="1">
    <source>
        <dbReference type="Pfam" id="PF20150"/>
    </source>
</evidence>
<reference evidence="2" key="1">
    <citation type="submission" date="2020-10" db="EMBL/GenBank/DDBJ databases">
        <title>High-Quality Genome Resource of Clonostachys rosea strain S41 by Oxford Nanopore Long-Read Sequencing.</title>
        <authorList>
            <person name="Wang H."/>
        </authorList>
    </citation>
    <scope>NUCLEOTIDE SEQUENCE</scope>
    <source>
        <strain evidence="2">S41</strain>
    </source>
</reference>
<evidence type="ECO:0000313" key="3">
    <source>
        <dbReference type="Proteomes" id="UP000616885"/>
    </source>
</evidence>
<dbReference type="AlphaFoldDB" id="A0A8H7TP98"/>
<evidence type="ECO:0000313" key="2">
    <source>
        <dbReference type="EMBL" id="KAF9754007.1"/>
    </source>
</evidence>
<dbReference type="InterPro" id="IPR045518">
    <property type="entry name" value="2EXR"/>
</dbReference>
<sequence length="410" mass="47497">MTNDFRFSIPDILRTFTLFPSLPAELRQEIWHSVISEPGIHFVKFGDENSKLTWVSRPSQRLESTVEGWHYQALVKQRARRERREGSLKRIADARLTPLESNHKADISNYKTLREELARISAVCKESASFVSSLLSRPGTLSFESGGLLSLQDSQDVVYIEYFPIGIYQTGCALAVDPFCPELQKIRRVAVRFCHQWQHDELPVRCAFCRQVHTSGTRKSYPTHLYQFLARCFPNLEQVWLIDYFLRPRAAGNSDFSAPKEDNDAAKGPIERTLHKFRCHGRIYHEATPGLWNVKADSVELKTWLQESFVRYAKNSSHGRVKGPEKVKFGFLACDWQYQYTSPPVIAERKISKYSSRYKRPVSLPRRFPPTVYGRMEDLRHIGHANKVQADIPFVFGQGRYHEFNPELRL</sequence>
<dbReference type="Pfam" id="PF20150">
    <property type="entry name" value="2EXR"/>
    <property type="match status" value="1"/>
</dbReference>
<protein>
    <recommendedName>
        <fullName evidence="1">2EXR domain-containing protein</fullName>
    </recommendedName>
</protein>
<accession>A0A8H7TP98</accession>
<feature type="domain" description="2EXR" evidence="1">
    <location>
        <begin position="16"/>
        <end position="131"/>
    </location>
</feature>
<dbReference type="EMBL" id="JADCTT010000004">
    <property type="protein sequence ID" value="KAF9754007.1"/>
    <property type="molecule type" value="Genomic_DNA"/>
</dbReference>
<organism evidence="2 3">
    <name type="scientific">Bionectria ochroleuca</name>
    <name type="common">Gliocladium roseum</name>
    <dbReference type="NCBI Taxonomy" id="29856"/>
    <lineage>
        <taxon>Eukaryota</taxon>
        <taxon>Fungi</taxon>
        <taxon>Dikarya</taxon>
        <taxon>Ascomycota</taxon>
        <taxon>Pezizomycotina</taxon>
        <taxon>Sordariomycetes</taxon>
        <taxon>Hypocreomycetidae</taxon>
        <taxon>Hypocreales</taxon>
        <taxon>Bionectriaceae</taxon>
        <taxon>Clonostachys</taxon>
    </lineage>
</organism>
<comment type="caution">
    <text evidence="2">The sequence shown here is derived from an EMBL/GenBank/DDBJ whole genome shotgun (WGS) entry which is preliminary data.</text>
</comment>
<proteinExistence type="predicted"/>
<name>A0A8H7TP98_BIOOC</name>